<comment type="caution">
    <text evidence="1">The sequence shown here is derived from an EMBL/GenBank/DDBJ whole genome shotgun (WGS) entry which is preliminary data.</text>
</comment>
<dbReference type="Pfam" id="PF00342">
    <property type="entry name" value="PGI"/>
    <property type="match status" value="1"/>
</dbReference>
<evidence type="ECO:0000313" key="2">
    <source>
        <dbReference type="Proteomes" id="UP001378242"/>
    </source>
</evidence>
<proteinExistence type="predicted"/>
<keyword evidence="1" id="KW-0413">Isomerase</keyword>
<dbReference type="InterPro" id="IPR001672">
    <property type="entry name" value="G6P_Isomerase"/>
</dbReference>
<organism evidence="1 2">
    <name type="scientific">Cobetia marina</name>
    <name type="common">Deleya marina</name>
    <dbReference type="NCBI Taxonomy" id="28258"/>
    <lineage>
        <taxon>Bacteria</taxon>
        <taxon>Pseudomonadati</taxon>
        <taxon>Pseudomonadota</taxon>
        <taxon>Gammaproteobacteria</taxon>
        <taxon>Oceanospirillales</taxon>
        <taxon>Halomonadaceae</taxon>
        <taxon>Cobetia</taxon>
    </lineage>
</organism>
<reference evidence="1 2" key="1">
    <citation type="submission" date="2024-02" db="EMBL/GenBank/DDBJ databases">
        <title>Bacteria isolated from the canopy kelp, Nereocystis luetkeana.</title>
        <authorList>
            <person name="Pfister C.A."/>
            <person name="Younker I.T."/>
            <person name="Light S.H."/>
        </authorList>
    </citation>
    <scope>NUCLEOTIDE SEQUENCE [LARGE SCALE GENOMIC DNA]</scope>
    <source>
        <strain evidence="1 2">TI.5.07</strain>
    </source>
</reference>
<accession>A0ABU9GKY2</accession>
<keyword evidence="2" id="KW-1185">Reference proteome</keyword>
<sequence length="68" mass="7653">PIYQLLHQGTQAEECDFIAPNRRYDHVEDAETRAHLKAQHRLTLANCLAQSRGLMLGDDARPGDEAQP</sequence>
<dbReference type="EMBL" id="JBAKAP010000205">
    <property type="protein sequence ID" value="MEL0618773.1"/>
    <property type="molecule type" value="Genomic_DNA"/>
</dbReference>
<feature type="non-terminal residue" evidence="1">
    <location>
        <position position="68"/>
    </location>
</feature>
<gene>
    <name evidence="1" type="ORF">V6243_18335</name>
</gene>
<name>A0ABU9GKY2_COBMA</name>
<dbReference type="Proteomes" id="UP001378242">
    <property type="component" value="Unassembled WGS sequence"/>
</dbReference>
<dbReference type="GO" id="GO:0016853">
    <property type="term" value="F:isomerase activity"/>
    <property type="evidence" value="ECO:0007669"/>
    <property type="project" value="UniProtKB-KW"/>
</dbReference>
<dbReference type="Gene3D" id="3.40.50.10490">
    <property type="entry name" value="Glucose-6-phosphate isomerase like protein, domain 1"/>
    <property type="match status" value="1"/>
</dbReference>
<dbReference type="SUPFAM" id="SSF53697">
    <property type="entry name" value="SIS domain"/>
    <property type="match status" value="1"/>
</dbReference>
<feature type="non-terminal residue" evidence="1">
    <location>
        <position position="1"/>
    </location>
</feature>
<dbReference type="InterPro" id="IPR046348">
    <property type="entry name" value="SIS_dom_sf"/>
</dbReference>
<protein>
    <submittedName>
        <fullName evidence="1">Glucose-6-phosphate isomerase</fullName>
    </submittedName>
</protein>
<evidence type="ECO:0000313" key="1">
    <source>
        <dbReference type="EMBL" id="MEL0618773.1"/>
    </source>
</evidence>